<keyword evidence="2" id="KW-1185">Reference proteome</keyword>
<name>A0AC61QHW8_9BACT</name>
<organism evidence="1 2">
    <name type="scientific">Candidatus Syntrophosphaera thermopropionivorans</name>
    <dbReference type="NCBI Taxonomy" id="2593015"/>
    <lineage>
        <taxon>Bacteria</taxon>
        <taxon>Pseudomonadati</taxon>
        <taxon>Candidatus Cloacimonadota</taxon>
        <taxon>Candidatus Cloacimonadia</taxon>
        <taxon>Candidatus Cloacimonadales</taxon>
        <taxon>Candidatus Cloacimonadaceae</taxon>
        <taxon>Candidatus Syntrophosphaera</taxon>
    </lineage>
</organism>
<gene>
    <name evidence="1" type="ORF">E0946_06355</name>
</gene>
<keyword evidence="1" id="KW-0255">Endonuclease</keyword>
<protein>
    <submittedName>
        <fullName evidence="1">Endonuclease III domain-containing protein</fullName>
    </submittedName>
</protein>
<keyword evidence="1" id="KW-0378">Hydrolase</keyword>
<dbReference type="Proteomes" id="UP000294588">
    <property type="component" value="Unassembled WGS sequence"/>
</dbReference>
<sequence>MTETLSLLEVYNILLNFQGPQHWWPGETQDEIIIGAILTQNVSWNNVVKALNNLHSAGIYTLKELDALSVEAIAPLIRSTLYYNQKALKLKTFTNFLRERYQFDLQQMFAEDLKTLRSEMLKLKGLGPETVDSILLYAGSKPVFVVDAYTIRLLTRLGFTDKKMNYSQWQEFITERIPQDVELYNDFHAQIVNLCKDICRNKPRCEICPLTLYCTYYQQNKENPVTSS</sequence>
<comment type="caution">
    <text evidence="1">The sequence shown here is derived from an EMBL/GenBank/DDBJ whole genome shotgun (WGS) entry which is preliminary data.</text>
</comment>
<reference evidence="1" key="1">
    <citation type="submission" date="2019-03" db="EMBL/GenBank/DDBJ databases">
        <title>Candidatus Syntrophosphaera thermopropionivorans: a novel player in syntrophic propionate oxidation during anaerobic digestion.</title>
        <authorList>
            <person name="Dyksma S."/>
        </authorList>
    </citation>
    <scope>NUCLEOTIDE SEQUENCE</scope>
    <source>
        <strain evidence="1">W5</strain>
    </source>
</reference>
<evidence type="ECO:0000313" key="1">
    <source>
        <dbReference type="EMBL" id="TDF72565.1"/>
    </source>
</evidence>
<dbReference type="EMBL" id="SMOG01000025">
    <property type="protein sequence ID" value="TDF72565.1"/>
    <property type="molecule type" value="Genomic_DNA"/>
</dbReference>
<evidence type="ECO:0000313" key="2">
    <source>
        <dbReference type="Proteomes" id="UP000294588"/>
    </source>
</evidence>
<keyword evidence="1" id="KW-0540">Nuclease</keyword>
<proteinExistence type="predicted"/>
<accession>A0AC61QHW8</accession>